<organism evidence="3 4">
    <name type="scientific">Methylosinus sporium</name>
    <dbReference type="NCBI Taxonomy" id="428"/>
    <lineage>
        <taxon>Bacteria</taxon>
        <taxon>Pseudomonadati</taxon>
        <taxon>Pseudomonadota</taxon>
        <taxon>Alphaproteobacteria</taxon>
        <taxon>Hyphomicrobiales</taxon>
        <taxon>Methylocystaceae</taxon>
        <taxon>Methylosinus</taxon>
    </lineage>
</organism>
<feature type="region of interest" description="Disordered" evidence="1">
    <location>
        <begin position="136"/>
        <end position="155"/>
    </location>
</feature>
<comment type="caution">
    <text evidence="3">The sequence shown here is derived from an EMBL/GenBank/DDBJ whole genome shotgun (WGS) entry which is preliminary data.</text>
</comment>
<dbReference type="OrthoDB" id="8449117at2"/>
<dbReference type="RefSeq" id="WP_108915313.1">
    <property type="nucleotide sequence ID" value="NZ_BGJY01000001.1"/>
</dbReference>
<keyword evidence="2" id="KW-0732">Signal</keyword>
<feature type="compositionally biased region" description="Basic and acidic residues" evidence="1">
    <location>
        <begin position="136"/>
        <end position="145"/>
    </location>
</feature>
<dbReference type="EMBL" id="PUIV01000001">
    <property type="protein sequence ID" value="PWB95631.1"/>
    <property type="molecule type" value="Genomic_DNA"/>
</dbReference>
<reference evidence="3 4" key="1">
    <citation type="journal article" date="2018" name="Appl. Microbiol. Biotechnol.">
        <title>Co-cultivation of the strictly anaerobic methanogen Methanosarcina barkeri with aerobic methanotrophs in an oxygen-limited membrane bioreactor.</title>
        <authorList>
            <person name="In 't Zandt M.H."/>
            <person name="van den Bosch T.J.M."/>
            <person name="Rijkers R."/>
            <person name="van Kessel M.A.H.J."/>
            <person name="Jetten M.S.M."/>
            <person name="Welte C.U."/>
        </authorList>
    </citation>
    <scope>NUCLEOTIDE SEQUENCE [LARGE SCALE GENOMIC DNA]</scope>
    <source>
        <strain evidence="3 4">DSM 17706</strain>
    </source>
</reference>
<keyword evidence="4" id="KW-1185">Reference proteome</keyword>
<feature type="signal peptide" evidence="2">
    <location>
        <begin position="1"/>
        <end position="23"/>
    </location>
</feature>
<protein>
    <submittedName>
        <fullName evidence="3">Uncharacterized protein</fullName>
    </submittedName>
</protein>
<dbReference type="Proteomes" id="UP000245137">
    <property type="component" value="Unassembled WGS sequence"/>
</dbReference>
<evidence type="ECO:0000256" key="2">
    <source>
        <dbReference type="SAM" id="SignalP"/>
    </source>
</evidence>
<sequence>MSTSKIVAAALLVAALTAGRAEAFCLFSCEPTADNARSVFENRLKKKFDPDAKVVKFDVSRFWRLDVEGAGHHAVEFYFTGSAEFPKGANLDCKPDEAGAVKAGCSASKYYSTTVSNQEIKDRQYIEPGAKIDFNDETRFDESPKGWKGQDGNVY</sequence>
<proteinExistence type="predicted"/>
<gene>
    <name evidence="3" type="ORF">C5689_00480</name>
</gene>
<evidence type="ECO:0000256" key="1">
    <source>
        <dbReference type="SAM" id="MobiDB-lite"/>
    </source>
</evidence>
<evidence type="ECO:0000313" key="3">
    <source>
        <dbReference type="EMBL" id="PWB95631.1"/>
    </source>
</evidence>
<feature type="chain" id="PRO_5015643732" evidence="2">
    <location>
        <begin position="24"/>
        <end position="155"/>
    </location>
</feature>
<dbReference type="AlphaFoldDB" id="A0A2U1SVH9"/>
<accession>A0A2U1SVH9</accession>
<evidence type="ECO:0000313" key="4">
    <source>
        <dbReference type="Proteomes" id="UP000245137"/>
    </source>
</evidence>
<name>A0A2U1SVH9_METSR</name>